<proteinExistence type="predicted"/>
<sequence length="319" mass="36059">MNKSKLFFGIDISKDSFDVYGDSLGHKSYPNNKEGFKLFLKVLNSSSHCVMEATGCYHHKLSMFLYGKGIALSVLNPVVIKRFIQMKLKRVKTDKSDAFMIYNYALEQVLEPWEPEHAYIIRSKELLSLIQTYSRQSTALKNKLHALENRGHGRSVPVTSILRQLRQLKKERRLLEDELESLIKSNEPKLFSRLTTIPGIGKKTAVLMMVSTSNFKTFDSYRQVSSFLGLAPNERSSGSSIRGKSRISKTGDGLLRNHLFMCSFTACIHNPQCKALYDRIVAKGKSKKLALIAVCNKLIKQAFAIAKSGLPYDSDYAMN</sequence>
<feature type="domain" description="Transposase IS110-like N-terminal" evidence="2">
    <location>
        <begin position="9"/>
        <end position="147"/>
    </location>
</feature>
<comment type="caution">
    <text evidence="4">The sequence shown here is derived from an EMBL/GenBank/DDBJ whole genome shotgun (WGS) entry which is preliminary data.</text>
</comment>
<accession>A0ABU5EQ07</accession>
<evidence type="ECO:0000256" key="1">
    <source>
        <dbReference type="SAM" id="Coils"/>
    </source>
</evidence>
<dbReference type="EMBL" id="JAXDAE010000036">
    <property type="protein sequence ID" value="MDY2588546.1"/>
    <property type="molecule type" value="Genomic_DNA"/>
</dbReference>
<dbReference type="RefSeq" id="WP_320556888.1">
    <property type="nucleotide sequence ID" value="NZ_JAXDAE010000036.1"/>
</dbReference>
<dbReference type="Proteomes" id="UP001285855">
    <property type="component" value="Unassembled WGS sequence"/>
</dbReference>
<dbReference type="Pfam" id="PF01548">
    <property type="entry name" value="DEDD_Tnp_IS110"/>
    <property type="match status" value="1"/>
</dbReference>
<reference evidence="4 5" key="1">
    <citation type="submission" date="2023-11" db="EMBL/GenBank/DDBJ databases">
        <title>Winogradskyella pelagius sp. nov., isolated from coastal sediment.</title>
        <authorList>
            <person name="Li F."/>
        </authorList>
    </citation>
    <scope>NUCLEOTIDE SEQUENCE [LARGE SCALE GENOMIC DNA]</scope>
    <source>
        <strain evidence="4 5">KCTC 23502</strain>
    </source>
</reference>
<organism evidence="4 5">
    <name type="scientific">Winogradskyella aquimaris</name>
    <dbReference type="NCBI Taxonomy" id="864074"/>
    <lineage>
        <taxon>Bacteria</taxon>
        <taxon>Pseudomonadati</taxon>
        <taxon>Bacteroidota</taxon>
        <taxon>Flavobacteriia</taxon>
        <taxon>Flavobacteriales</taxon>
        <taxon>Flavobacteriaceae</taxon>
        <taxon>Winogradskyella</taxon>
    </lineage>
</organism>
<dbReference type="PANTHER" id="PTHR33055:SF3">
    <property type="entry name" value="PUTATIVE TRANSPOSASE FOR IS117-RELATED"/>
    <property type="match status" value="1"/>
</dbReference>
<dbReference type="NCBIfam" id="NF033542">
    <property type="entry name" value="transpos_IS110"/>
    <property type="match status" value="1"/>
</dbReference>
<keyword evidence="5" id="KW-1185">Reference proteome</keyword>
<dbReference type="InterPro" id="IPR002525">
    <property type="entry name" value="Transp_IS110-like_N"/>
</dbReference>
<evidence type="ECO:0000259" key="3">
    <source>
        <dbReference type="Pfam" id="PF02371"/>
    </source>
</evidence>
<protein>
    <submittedName>
        <fullName evidence="4">IS110 family transposase</fullName>
    </submittedName>
</protein>
<dbReference type="InterPro" id="IPR047650">
    <property type="entry name" value="Transpos_IS110"/>
</dbReference>
<keyword evidence="1" id="KW-0175">Coiled coil</keyword>
<dbReference type="Pfam" id="PF02371">
    <property type="entry name" value="Transposase_20"/>
    <property type="match status" value="1"/>
</dbReference>
<name>A0ABU5EQ07_9FLAO</name>
<feature type="coiled-coil region" evidence="1">
    <location>
        <begin position="130"/>
        <end position="185"/>
    </location>
</feature>
<dbReference type="PANTHER" id="PTHR33055">
    <property type="entry name" value="TRANSPOSASE FOR INSERTION SEQUENCE ELEMENT IS1111A"/>
    <property type="match status" value="1"/>
</dbReference>
<dbReference type="InterPro" id="IPR003346">
    <property type="entry name" value="Transposase_20"/>
</dbReference>
<gene>
    <name evidence="4" type="ORF">SNF14_14475</name>
</gene>
<evidence type="ECO:0000259" key="2">
    <source>
        <dbReference type="Pfam" id="PF01548"/>
    </source>
</evidence>
<evidence type="ECO:0000313" key="4">
    <source>
        <dbReference type="EMBL" id="MDY2588546.1"/>
    </source>
</evidence>
<evidence type="ECO:0000313" key="5">
    <source>
        <dbReference type="Proteomes" id="UP001285855"/>
    </source>
</evidence>
<feature type="domain" description="Transposase IS116/IS110/IS902 C-terminal" evidence="3">
    <location>
        <begin position="193"/>
        <end position="277"/>
    </location>
</feature>